<evidence type="ECO:0000256" key="2">
    <source>
        <dbReference type="ARBA" id="ARBA00009087"/>
    </source>
</evidence>
<evidence type="ECO:0000256" key="1">
    <source>
        <dbReference type="ARBA" id="ARBA00004604"/>
    </source>
</evidence>
<dbReference type="Pfam" id="PF08159">
    <property type="entry name" value="NUC153"/>
    <property type="match status" value="1"/>
</dbReference>
<dbReference type="AlphaFoldDB" id="A0A0W4ZVD4"/>
<feature type="domain" description="NUC153" evidence="6">
    <location>
        <begin position="647"/>
        <end position="675"/>
    </location>
</feature>
<dbReference type="STRING" id="1408657.A0A0W4ZVD4"/>
<evidence type="ECO:0000259" key="7">
    <source>
        <dbReference type="Pfam" id="PF25121"/>
    </source>
</evidence>
<dbReference type="GO" id="GO:0006364">
    <property type="term" value="P:rRNA processing"/>
    <property type="evidence" value="ECO:0007669"/>
    <property type="project" value="EnsemblFungi"/>
</dbReference>
<feature type="compositionally biased region" description="Polar residues" evidence="5">
    <location>
        <begin position="262"/>
        <end position="272"/>
    </location>
</feature>
<feature type="domain" description="ESF1 RRM" evidence="7">
    <location>
        <begin position="315"/>
        <end position="404"/>
    </location>
</feature>
<protein>
    <submittedName>
        <fullName evidence="8">Uncharacterized protein</fullName>
    </submittedName>
</protein>
<feature type="compositionally biased region" description="Basic and acidic residues" evidence="5">
    <location>
        <begin position="540"/>
        <end position="550"/>
    </location>
</feature>
<organism evidence="8 9">
    <name type="scientific">Pneumocystis jirovecii (strain RU7)</name>
    <name type="common">Human pneumocystis pneumonia agent</name>
    <dbReference type="NCBI Taxonomy" id="1408657"/>
    <lineage>
        <taxon>Eukaryota</taxon>
        <taxon>Fungi</taxon>
        <taxon>Dikarya</taxon>
        <taxon>Ascomycota</taxon>
        <taxon>Taphrinomycotina</taxon>
        <taxon>Pneumocystomycetes</taxon>
        <taxon>Pneumocystaceae</taxon>
        <taxon>Pneumocystis</taxon>
    </lineage>
</organism>
<dbReference type="PANTHER" id="PTHR12202">
    <property type="entry name" value="ESF1 HOMOLOG"/>
    <property type="match status" value="1"/>
</dbReference>
<dbReference type="GO" id="GO:0032040">
    <property type="term" value="C:small-subunit processome"/>
    <property type="evidence" value="ECO:0007669"/>
    <property type="project" value="EnsemblFungi"/>
</dbReference>
<keyword evidence="4" id="KW-0539">Nucleus</keyword>
<dbReference type="InterPro" id="IPR056750">
    <property type="entry name" value="RRM_ESF1"/>
</dbReference>
<proteinExistence type="inferred from homology"/>
<feature type="compositionally biased region" description="Low complexity" evidence="5">
    <location>
        <begin position="122"/>
        <end position="131"/>
    </location>
</feature>
<dbReference type="OrthoDB" id="431825at2759"/>
<dbReference type="InterPro" id="IPR039754">
    <property type="entry name" value="Esf1"/>
</dbReference>
<evidence type="ECO:0000313" key="9">
    <source>
        <dbReference type="Proteomes" id="UP000053447"/>
    </source>
</evidence>
<dbReference type="GeneID" id="28938943"/>
<dbReference type="VEuPathDB" id="FungiDB:T551_00422"/>
<comment type="subcellular location">
    <subcellularLocation>
        <location evidence="1">Nucleus</location>
        <location evidence="1">Nucleolus</location>
    </subcellularLocation>
</comment>
<evidence type="ECO:0000256" key="3">
    <source>
        <dbReference type="ARBA" id="ARBA00023054"/>
    </source>
</evidence>
<evidence type="ECO:0000256" key="4">
    <source>
        <dbReference type="ARBA" id="ARBA00023242"/>
    </source>
</evidence>
<feature type="region of interest" description="Disordered" evidence="5">
    <location>
        <begin position="526"/>
        <end position="550"/>
    </location>
</feature>
<keyword evidence="3" id="KW-0175">Coiled coil</keyword>
<accession>A0A0W4ZVD4</accession>
<reference evidence="9" key="1">
    <citation type="journal article" date="2016" name="Nat. Commun.">
        <title>Genome analysis of three Pneumocystis species reveals adaptation mechanisms to life exclusively in mammalian hosts.</title>
        <authorList>
            <person name="Ma L."/>
            <person name="Chen Z."/>
            <person name="Huang D.W."/>
            <person name="Kutty G."/>
            <person name="Ishihara M."/>
            <person name="Wang H."/>
            <person name="Abouelleil A."/>
            <person name="Bishop L."/>
            <person name="Davey E."/>
            <person name="Deng R."/>
            <person name="Deng X."/>
            <person name="Fan L."/>
            <person name="Fantoni G."/>
            <person name="Fitzgerald M."/>
            <person name="Gogineni E."/>
            <person name="Goldberg J.M."/>
            <person name="Handley G."/>
            <person name="Hu X."/>
            <person name="Huber C."/>
            <person name="Jiao X."/>
            <person name="Jones K."/>
            <person name="Levin J.Z."/>
            <person name="Liu Y."/>
            <person name="Macdonald P."/>
            <person name="Melnikov A."/>
            <person name="Raley C."/>
            <person name="Sassi M."/>
            <person name="Sherman B.T."/>
            <person name="Song X."/>
            <person name="Sykes S."/>
            <person name="Tran B."/>
            <person name="Walsh L."/>
            <person name="Xia Y."/>
            <person name="Yang J."/>
            <person name="Young S."/>
            <person name="Zeng Q."/>
            <person name="Zheng X."/>
            <person name="Stephens R."/>
            <person name="Nusbaum C."/>
            <person name="Birren B.W."/>
            <person name="Azadi P."/>
            <person name="Lempicki R.A."/>
            <person name="Cuomo C.A."/>
            <person name="Kovacs J.A."/>
        </authorList>
    </citation>
    <scope>NUCLEOTIDE SEQUENCE [LARGE SCALE GENOMIC DNA]</scope>
    <source>
        <strain evidence="9">RU7</strain>
    </source>
</reference>
<dbReference type="InterPro" id="IPR012580">
    <property type="entry name" value="NUC153"/>
</dbReference>
<name>A0A0W4ZVD4_PNEJ7</name>
<feature type="compositionally biased region" description="Acidic residues" evidence="5">
    <location>
        <begin position="311"/>
        <end position="320"/>
    </location>
</feature>
<evidence type="ECO:0000313" key="8">
    <source>
        <dbReference type="EMBL" id="KTW32332.1"/>
    </source>
</evidence>
<feature type="region of interest" description="Disordered" evidence="5">
    <location>
        <begin position="262"/>
        <end position="330"/>
    </location>
</feature>
<dbReference type="PANTHER" id="PTHR12202:SF0">
    <property type="entry name" value="ESF1 HOMOLOG"/>
    <property type="match status" value="1"/>
</dbReference>
<feature type="domain" description="ESF1 RRM" evidence="7">
    <location>
        <begin position="151"/>
        <end position="246"/>
    </location>
</feature>
<dbReference type="GO" id="GO:0003723">
    <property type="term" value="F:RNA binding"/>
    <property type="evidence" value="ECO:0007669"/>
    <property type="project" value="EnsemblFungi"/>
</dbReference>
<comment type="caution">
    <text evidence="8">The sequence shown here is derived from an EMBL/GenBank/DDBJ whole genome shotgun (WGS) entry which is preliminary data.</text>
</comment>
<comment type="similarity">
    <text evidence="2">Belongs to the ESF1 family.</text>
</comment>
<dbReference type="RefSeq" id="XP_018231024.1">
    <property type="nucleotide sequence ID" value="XM_018372688.1"/>
</dbReference>
<evidence type="ECO:0000256" key="5">
    <source>
        <dbReference type="SAM" id="MobiDB-lite"/>
    </source>
</evidence>
<keyword evidence="9" id="KW-1185">Reference proteome</keyword>
<dbReference type="EMBL" id="LFWA01000002">
    <property type="protein sequence ID" value="KTW32332.1"/>
    <property type="molecule type" value="Genomic_DNA"/>
</dbReference>
<gene>
    <name evidence="8" type="ORF">T551_00422</name>
</gene>
<dbReference type="Proteomes" id="UP000053447">
    <property type="component" value="Unassembled WGS sequence"/>
</dbReference>
<feature type="compositionally biased region" description="Acidic residues" evidence="5">
    <location>
        <begin position="273"/>
        <end position="285"/>
    </location>
</feature>
<feature type="region of interest" description="Disordered" evidence="5">
    <location>
        <begin position="101"/>
        <end position="135"/>
    </location>
</feature>
<sequence>MDERFPVNSDPRFRRSKKRGRVVLDDRFFSVLDPSFSEEPEFDRYGRRLIDKKGDVESMRKLYILPDNVSKDSFLKKKDKFKKNNIPRKKGNNREVLDKEVVEQSTSSKNSDISSEDDTTSSDEQSSSLSSEDLELVDPDPILEIPRGKMTSRLAAVNLDWDHIRSVDIFAALGSFVPRNGQILSVRVYPSEFGKERMEKEDVEGPPKNIFLANSCKKEFDKSFEEKQSLRINQDNFNDKFQDYDELRKEIKLDEHLVSPYSKNHNVLNNESDQSEEFDNEENNLDNDSSGTSVTDDISSDENDINHISSDEDDTSDTSDEEKVKRNLLKGNDGNDFDMTQLRKYQLERLRYYYAIIVCDSVNTAKCIYEQCDGREYEASANFFDLRFVPDEESFDSIKFRDECLSLPENYVPDEFVTDALKHSKVKLMWDNDDPVYVQMVKRAFSGNEINENDFRTYLASTDSEASDIEKTKEKYRSLLLETEKDFLSTKDVVGDMQVTFTPGIDDKKSEEISCDYETTLEKYKRKEKERKEKKREKRLSKLKESSNVIDDAKKNQTDLGFDDPFFSEKPSISSKKTKRKVNKKKEFLDDKEKAELELLMMEDGGFDVKEVDHFDMKEVLKMEKKKKKKHMDTEGLQNDFEMDVNDPRFASIYSSHHFAIDPTNPHFKKTKSMTKLLEERRRRINIQDKI</sequence>
<evidence type="ECO:0000259" key="6">
    <source>
        <dbReference type="Pfam" id="PF08159"/>
    </source>
</evidence>
<dbReference type="Pfam" id="PF25121">
    <property type="entry name" value="RRM_ESF1"/>
    <property type="match status" value="2"/>
</dbReference>